<dbReference type="GO" id="GO:0004826">
    <property type="term" value="F:phenylalanine-tRNA ligase activity"/>
    <property type="evidence" value="ECO:0007669"/>
    <property type="project" value="InterPro"/>
</dbReference>
<protein>
    <submittedName>
        <fullName evidence="2">tRNA synthetase subunit beta</fullName>
    </submittedName>
</protein>
<dbReference type="InterPro" id="IPR005146">
    <property type="entry name" value="B3/B4_tRNA-bd"/>
</dbReference>
<keyword evidence="2" id="KW-0436">Ligase</keyword>
<evidence type="ECO:0000259" key="1">
    <source>
        <dbReference type="SMART" id="SM00873"/>
    </source>
</evidence>
<sequence>MFDVSISSQLKDLVPDFKIGIIYYPSIVVGELPALIGERLPLYYESIHLSLTEHPVNEIPGVREWRHVFKKIGCDPSRYRPSQEALLRKIKKDGHPHFIQSAVDLLNFFSVQHSIPMGLYDAAHLENPIQIKIGTDADQYDGLNGRVMHMKDKLVSIDGCGAFGSPIVDSHRTCVTEKTTEALQIIYLRPSMAVNEAQQLIEKMADMFTQVHGGNHEWTLIR</sequence>
<keyword evidence="2" id="KW-0030">Aminoacyl-tRNA synthetase</keyword>
<feature type="domain" description="B3/B4 tRNA-binding" evidence="1">
    <location>
        <begin position="63"/>
        <end position="213"/>
    </location>
</feature>
<proteinExistence type="predicted"/>
<dbReference type="PANTHER" id="PTHR39209:SF2">
    <property type="entry name" value="CYTOPLASMIC PROTEIN"/>
    <property type="match status" value="1"/>
</dbReference>
<organism evidence="2 3">
    <name type="scientific">Sporolactobacillus inulinus CASD</name>
    <dbReference type="NCBI Taxonomy" id="1069536"/>
    <lineage>
        <taxon>Bacteria</taxon>
        <taxon>Bacillati</taxon>
        <taxon>Bacillota</taxon>
        <taxon>Bacilli</taxon>
        <taxon>Bacillales</taxon>
        <taxon>Sporolactobacillaceae</taxon>
        <taxon>Sporolactobacillus</taxon>
    </lineage>
</organism>
<evidence type="ECO:0000313" key="3">
    <source>
        <dbReference type="Proteomes" id="UP000035553"/>
    </source>
</evidence>
<comment type="caution">
    <text evidence="2">The sequence shown here is derived from an EMBL/GenBank/DDBJ whole genome shotgun (WGS) entry which is preliminary data.</text>
</comment>
<dbReference type="EMBL" id="AFVQ02000114">
    <property type="protein sequence ID" value="KLI02247.1"/>
    <property type="molecule type" value="Genomic_DNA"/>
</dbReference>
<dbReference type="SUPFAM" id="SSF56037">
    <property type="entry name" value="PheT/TilS domain"/>
    <property type="match status" value="1"/>
</dbReference>
<keyword evidence="3" id="KW-1185">Reference proteome</keyword>
<dbReference type="OrthoDB" id="9789812at2"/>
<accession>A0A0U1QN58</accession>
<dbReference type="SMART" id="SM00873">
    <property type="entry name" value="B3_4"/>
    <property type="match status" value="1"/>
</dbReference>
<name>A0A0U1QN58_9BACL</name>
<dbReference type="InterPro" id="IPR020825">
    <property type="entry name" value="Phe-tRNA_synthase-like_B3/B4"/>
</dbReference>
<dbReference type="Gene3D" id="3.50.40.10">
    <property type="entry name" value="Phenylalanyl-trna Synthetase, Chain B, domain 3"/>
    <property type="match status" value="1"/>
</dbReference>
<dbReference type="PANTHER" id="PTHR39209">
    <property type="match status" value="1"/>
</dbReference>
<dbReference type="AlphaFoldDB" id="A0A0U1QN58"/>
<dbReference type="Proteomes" id="UP000035553">
    <property type="component" value="Unassembled WGS sequence"/>
</dbReference>
<dbReference type="STRING" id="1069536.SINU_09155"/>
<dbReference type="GO" id="GO:0003723">
    <property type="term" value="F:RNA binding"/>
    <property type="evidence" value="ECO:0007669"/>
    <property type="project" value="InterPro"/>
</dbReference>
<gene>
    <name evidence="2" type="ORF">SINU_09155</name>
</gene>
<evidence type="ECO:0000313" key="2">
    <source>
        <dbReference type="EMBL" id="KLI02247.1"/>
    </source>
</evidence>
<dbReference type="Pfam" id="PF03483">
    <property type="entry name" value="B3_4"/>
    <property type="match status" value="1"/>
</dbReference>
<reference evidence="2 3" key="1">
    <citation type="journal article" date="2011" name="J. Bacteriol.">
        <title>Draft genome sequence of Sporolactobacillus inulinus strain CASD, an efficient D-lactic acid-producing bacterium with high-concentration lactate tolerance capability.</title>
        <authorList>
            <person name="Yu B."/>
            <person name="Su F."/>
            <person name="Wang L."/>
            <person name="Xu K."/>
            <person name="Zhao B."/>
            <person name="Xu P."/>
        </authorList>
    </citation>
    <scope>NUCLEOTIDE SEQUENCE [LARGE SCALE GENOMIC DNA]</scope>
    <source>
        <strain evidence="2 3">CASD</strain>
    </source>
</reference>